<accession>A0A433UZH3</accession>
<dbReference type="EMBL" id="RSCL01000027">
    <property type="protein sequence ID" value="RUS99221.1"/>
    <property type="molecule type" value="Genomic_DNA"/>
</dbReference>
<reference evidence="2" key="2">
    <citation type="journal article" date="2019" name="Genome Biol. Evol.">
        <title>Day and night: Metabolic profiles and evolutionary relationships of six axenic non-marine cyanobacteria.</title>
        <authorList>
            <person name="Will S.E."/>
            <person name="Henke P."/>
            <person name="Boedeker C."/>
            <person name="Huang S."/>
            <person name="Brinkmann H."/>
            <person name="Rohde M."/>
            <person name="Jarek M."/>
            <person name="Friedl T."/>
            <person name="Seufert S."/>
            <person name="Schumacher M."/>
            <person name="Overmann J."/>
            <person name="Neumann-Schaal M."/>
            <person name="Petersen J."/>
        </authorList>
    </citation>
    <scope>NUCLEOTIDE SEQUENCE [LARGE SCALE GENOMIC DNA]</scope>
    <source>
        <strain evidence="2">PCC 7102</strain>
    </source>
</reference>
<reference evidence="2" key="1">
    <citation type="submission" date="2018-12" db="EMBL/GenBank/DDBJ databases">
        <authorList>
            <person name="Will S."/>
            <person name="Neumann-Schaal M."/>
            <person name="Henke P."/>
        </authorList>
    </citation>
    <scope>NUCLEOTIDE SEQUENCE</scope>
    <source>
        <strain evidence="2">PCC 7102</strain>
    </source>
</reference>
<proteinExistence type="predicted"/>
<protein>
    <submittedName>
        <fullName evidence="2">Uncharacterized protein</fullName>
    </submittedName>
</protein>
<dbReference type="OrthoDB" id="516911at2"/>
<keyword evidence="3" id="KW-1185">Reference proteome</keyword>
<gene>
    <name evidence="2" type="ORF">DSM106972_079230</name>
</gene>
<feature type="region of interest" description="Disordered" evidence="1">
    <location>
        <begin position="28"/>
        <end position="50"/>
    </location>
</feature>
<evidence type="ECO:0000256" key="1">
    <source>
        <dbReference type="SAM" id="MobiDB-lite"/>
    </source>
</evidence>
<feature type="compositionally biased region" description="Basic and acidic residues" evidence="1">
    <location>
        <begin position="40"/>
        <end position="50"/>
    </location>
</feature>
<organism evidence="2 3">
    <name type="scientific">Dulcicalothrix desertica PCC 7102</name>
    <dbReference type="NCBI Taxonomy" id="232991"/>
    <lineage>
        <taxon>Bacteria</taxon>
        <taxon>Bacillati</taxon>
        <taxon>Cyanobacteriota</taxon>
        <taxon>Cyanophyceae</taxon>
        <taxon>Nostocales</taxon>
        <taxon>Calotrichaceae</taxon>
        <taxon>Dulcicalothrix</taxon>
    </lineage>
</organism>
<sequence length="80" mass="8941">MSEPTFHTVDSESLKNITIDQILAPKNPLEKADYNTPVPTEDKSIPTQDKDNHYIRMVYGLDATPVPKFNNSHRGKIGGC</sequence>
<dbReference type="Proteomes" id="UP000271624">
    <property type="component" value="Unassembled WGS sequence"/>
</dbReference>
<dbReference type="RefSeq" id="WP_127085986.1">
    <property type="nucleotide sequence ID" value="NZ_RSCL01000027.1"/>
</dbReference>
<evidence type="ECO:0000313" key="3">
    <source>
        <dbReference type="Proteomes" id="UP000271624"/>
    </source>
</evidence>
<dbReference type="AlphaFoldDB" id="A0A433UZH3"/>
<name>A0A433UZH3_9CYAN</name>
<evidence type="ECO:0000313" key="2">
    <source>
        <dbReference type="EMBL" id="RUS99221.1"/>
    </source>
</evidence>
<comment type="caution">
    <text evidence="2">The sequence shown here is derived from an EMBL/GenBank/DDBJ whole genome shotgun (WGS) entry which is preliminary data.</text>
</comment>